<dbReference type="InterPro" id="IPR043502">
    <property type="entry name" value="DNA/RNA_pol_sf"/>
</dbReference>
<dbReference type="GO" id="GO:0071897">
    <property type="term" value="P:DNA biosynthetic process"/>
    <property type="evidence" value="ECO:0007669"/>
    <property type="project" value="UniProtKB-ARBA"/>
</dbReference>
<comment type="caution">
    <text evidence="2">The sequence shown here is derived from an EMBL/GenBank/DDBJ whole genome shotgun (WGS) entry which is preliminary data.</text>
</comment>
<dbReference type="InterPro" id="IPR043128">
    <property type="entry name" value="Rev_trsase/Diguanyl_cyclase"/>
</dbReference>
<evidence type="ECO:0000313" key="2">
    <source>
        <dbReference type="EMBL" id="KAK9892936.1"/>
    </source>
</evidence>
<accession>A0AAW1VIU4</accession>
<dbReference type="Gene3D" id="3.30.70.270">
    <property type="match status" value="1"/>
</dbReference>
<feature type="domain" description="RNA-directed RNA polymerase C-terminal" evidence="1">
    <location>
        <begin position="35"/>
        <end position="300"/>
    </location>
</feature>
<dbReference type="EMBL" id="JARQZJ010000141">
    <property type="protein sequence ID" value="KAK9892936.1"/>
    <property type="molecule type" value="Genomic_DNA"/>
</dbReference>
<dbReference type="GO" id="GO:0003723">
    <property type="term" value="F:RNA binding"/>
    <property type="evidence" value="ECO:0007669"/>
    <property type="project" value="InterPro"/>
</dbReference>
<evidence type="ECO:0000313" key="3">
    <source>
        <dbReference type="Proteomes" id="UP001431783"/>
    </source>
</evidence>
<organism evidence="2 3">
    <name type="scientific">Henosepilachna vigintioctopunctata</name>
    <dbReference type="NCBI Taxonomy" id="420089"/>
    <lineage>
        <taxon>Eukaryota</taxon>
        <taxon>Metazoa</taxon>
        <taxon>Ecdysozoa</taxon>
        <taxon>Arthropoda</taxon>
        <taxon>Hexapoda</taxon>
        <taxon>Insecta</taxon>
        <taxon>Pterygota</taxon>
        <taxon>Neoptera</taxon>
        <taxon>Endopterygota</taxon>
        <taxon>Coleoptera</taxon>
        <taxon>Polyphaga</taxon>
        <taxon>Cucujiformia</taxon>
        <taxon>Coccinelloidea</taxon>
        <taxon>Coccinellidae</taxon>
        <taxon>Epilachninae</taxon>
        <taxon>Epilachnini</taxon>
        <taxon>Henosepilachna</taxon>
    </lineage>
</organism>
<reference evidence="2 3" key="1">
    <citation type="submission" date="2023-03" db="EMBL/GenBank/DDBJ databases">
        <title>Genome insight into feeding habits of ladybird beetles.</title>
        <authorList>
            <person name="Li H.-S."/>
            <person name="Huang Y.-H."/>
            <person name="Pang H."/>
        </authorList>
    </citation>
    <scope>NUCLEOTIDE SEQUENCE [LARGE SCALE GENOMIC DNA]</scope>
    <source>
        <strain evidence="2">SYSU_2023b</strain>
        <tissue evidence="2">Whole body</tissue>
    </source>
</reference>
<dbReference type="InterPro" id="IPR001205">
    <property type="entry name" value="RNA-dir_pol_C"/>
</dbReference>
<proteinExistence type="predicted"/>
<dbReference type="SUPFAM" id="SSF56672">
    <property type="entry name" value="DNA/RNA polymerases"/>
    <property type="match status" value="1"/>
</dbReference>
<dbReference type="GO" id="GO:0006351">
    <property type="term" value="P:DNA-templated transcription"/>
    <property type="evidence" value="ECO:0007669"/>
    <property type="project" value="InterPro"/>
</dbReference>
<name>A0AAW1VIU4_9CUCU</name>
<protein>
    <recommendedName>
        <fullName evidence="1">RNA-directed RNA polymerase C-terminal domain-containing protein</fullName>
    </recommendedName>
</protein>
<dbReference type="Pfam" id="PF00680">
    <property type="entry name" value="RdRP_1"/>
    <property type="match status" value="1"/>
</dbReference>
<keyword evidence="3" id="KW-1185">Reference proteome</keyword>
<gene>
    <name evidence="2" type="ORF">WA026_022811</name>
</gene>
<dbReference type="Proteomes" id="UP001431783">
    <property type="component" value="Unassembled WGS sequence"/>
</dbReference>
<dbReference type="AlphaFoldDB" id="A0AAW1VIU4"/>
<dbReference type="GO" id="GO:0003968">
    <property type="term" value="F:RNA-directed RNA polymerase activity"/>
    <property type="evidence" value="ECO:0007669"/>
    <property type="project" value="InterPro"/>
</dbReference>
<evidence type="ECO:0000259" key="1">
    <source>
        <dbReference type="Pfam" id="PF00680"/>
    </source>
</evidence>
<sequence>MRVRKLKATIMTSRLSDVHTINWRYTPDVALTRTELGSLDRPKIWNVWGKSFHNIILEGVNAFPLIDEYQRWADSPIIPGMNLYKILPTIIRDILQDGNSPSTGICVDIESFDATPQKSMIYDAFDILRENITFSDAEGEQCWNYSKEFFVGTPVIMPDGLMWLKTLGIPSGSYFTQLIGSIINHLLITYIQLKIWTRPFKLKVLGDDSAFGLPYNLGWPDLEKISAVAVELGFTIYPDKAIVAQRPEEMEFLGHVVRGLRIHLDIGKLLRLALFPEYTVTSPDMSIARVEELLIDSGMTSWPIINLLKYIRVKFNSEGGNKFVMEDKNWLEIILPTKIIPQTLT</sequence>